<evidence type="ECO:0000313" key="1">
    <source>
        <dbReference type="EMBL" id="OJD14936.1"/>
    </source>
</evidence>
<accession>A0A1J9PEE1</accession>
<dbReference type="AlphaFoldDB" id="A0A1J9PEE1"/>
<comment type="caution">
    <text evidence="1">The sequence shown here is derived from an EMBL/GenBank/DDBJ whole genome shotgun (WGS) entry which is preliminary data.</text>
</comment>
<dbReference type="OrthoDB" id="3759773at2759"/>
<dbReference type="STRING" id="1447872.A0A1J9PEE1"/>
<gene>
    <name evidence="1" type="ORF">AJ78_04751</name>
</gene>
<dbReference type="EMBL" id="LGRN01000186">
    <property type="protein sequence ID" value="OJD14936.1"/>
    <property type="molecule type" value="Genomic_DNA"/>
</dbReference>
<evidence type="ECO:0000313" key="2">
    <source>
        <dbReference type="Proteomes" id="UP000182235"/>
    </source>
</evidence>
<name>A0A1J9PEE1_9EURO</name>
<organism evidence="1 2">
    <name type="scientific">Emergomyces pasteurianus Ep9510</name>
    <dbReference type="NCBI Taxonomy" id="1447872"/>
    <lineage>
        <taxon>Eukaryota</taxon>
        <taxon>Fungi</taxon>
        <taxon>Dikarya</taxon>
        <taxon>Ascomycota</taxon>
        <taxon>Pezizomycotina</taxon>
        <taxon>Eurotiomycetes</taxon>
        <taxon>Eurotiomycetidae</taxon>
        <taxon>Onygenales</taxon>
        <taxon>Ajellomycetaceae</taxon>
        <taxon>Emergomyces</taxon>
    </lineage>
</organism>
<sequence length="70" mass="7850">MDGLQILSGCWRNSFQILRELEDLEEVSCSWPTGGEYGSGFSEDDLVFRFSEKAVCQYLLKVKGAENPLG</sequence>
<dbReference type="VEuPathDB" id="FungiDB:AJ78_04751"/>
<keyword evidence="2" id="KW-1185">Reference proteome</keyword>
<reference evidence="1 2" key="1">
    <citation type="submission" date="2015-07" db="EMBL/GenBank/DDBJ databases">
        <title>Emmonsia species relationships and genome sequence.</title>
        <authorList>
            <consortium name="The Broad Institute Genomics Platform"/>
            <person name="Cuomo C.A."/>
            <person name="Munoz J.F."/>
            <person name="Imamovic A."/>
            <person name="Priest M.E."/>
            <person name="Young S."/>
            <person name="Clay O.K."/>
            <person name="McEwen J.G."/>
        </authorList>
    </citation>
    <scope>NUCLEOTIDE SEQUENCE [LARGE SCALE GENOMIC DNA]</scope>
    <source>
        <strain evidence="1 2">UAMH 9510</strain>
    </source>
</reference>
<dbReference type="Proteomes" id="UP000182235">
    <property type="component" value="Unassembled WGS sequence"/>
</dbReference>
<protein>
    <submittedName>
        <fullName evidence="1">Uncharacterized protein</fullName>
    </submittedName>
</protein>
<proteinExistence type="predicted"/>